<dbReference type="FunFam" id="3.40.225.10:FF:000001">
    <property type="entry name" value="L-ribulose-5-phosphate 4-epimerase UlaF"/>
    <property type="match status" value="1"/>
</dbReference>
<protein>
    <recommendedName>
        <fullName evidence="4">L-ribulose-5-phosphate 4-epimerase</fullName>
        <ecNumber evidence="4">5.1.3.4</ecNumber>
    </recommendedName>
</protein>
<dbReference type="EC" id="5.1.3.4" evidence="4"/>
<dbReference type="PANTHER" id="PTHR22789">
    <property type="entry name" value="FUCULOSE PHOSPHATE ALDOLASE"/>
    <property type="match status" value="1"/>
</dbReference>
<comment type="catalytic activity">
    <reaction evidence="1">
        <text>L-ribulose 5-phosphate = D-xylulose 5-phosphate</text>
        <dbReference type="Rhea" id="RHEA:22368"/>
        <dbReference type="ChEBI" id="CHEBI:57737"/>
        <dbReference type="ChEBI" id="CHEBI:58226"/>
        <dbReference type="EC" id="5.1.3.4"/>
    </reaction>
</comment>
<dbReference type="Pfam" id="PF00596">
    <property type="entry name" value="Aldolase_II"/>
    <property type="match status" value="1"/>
</dbReference>
<evidence type="ECO:0000313" key="10">
    <source>
        <dbReference type="EMBL" id="HGI31119.1"/>
    </source>
</evidence>
<evidence type="ECO:0000256" key="1">
    <source>
        <dbReference type="ARBA" id="ARBA00001726"/>
    </source>
</evidence>
<comment type="caution">
    <text evidence="10">The sequence shown here is derived from an EMBL/GenBank/DDBJ whole genome shotgun (WGS) entry which is preliminary data.</text>
</comment>
<dbReference type="SMART" id="SM01007">
    <property type="entry name" value="Aldolase_II"/>
    <property type="match status" value="1"/>
</dbReference>
<evidence type="ECO:0000256" key="5">
    <source>
        <dbReference type="ARBA" id="ARBA00022723"/>
    </source>
</evidence>
<proteinExistence type="inferred from homology"/>
<evidence type="ECO:0000259" key="9">
    <source>
        <dbReference type="SMART" id="SM01007"/>
    </source>
</evidence>
<dbReference type="EMBL" id="DTFV01000110">
    <property type="protein sequence ID" value="HGI31119.1"/>
    <property type="molecule type" value="Genomic_DNA"/>
</dbReference>
<dbReference type="SUPFAM" id="SSF53639">
    <property type="entry name" value="AraD/HMP-PK domain-like"/>
    <property type="match status" value="1"/>
</dbReference>
<keyword evidence="8" id="KW-0119">Carbohydrate metabolism</keyword>
<gene>
    <name evidence="10" type="ORF">ENV30_07435</name>
</gene>
<dbReference type="NCBIfam" id="NF006047">
    <property type="entry name" value="PRK08193.1"/>
    <property type="match status" value="1"/>
</dbReference>
<evidence type="ECO:0000256" key="7">
    <source>
        <dbReference type="ARBA" id="ARBA00023235"/>
    </source>
</evidence>
<evidence type="ECO:0000256" key="4">
    <source>
        <dbReference type="ARBA" id="ARBA00013186"/>
    </source>
</evidence>
<organism evidence="10">
    <name type="scientific">Candidatus Caldatribacterium californiense</name>
    <dbReference type="NCBI Taxonomy" id="1454726"/>
    <lineage>
        <taxon>Bacteria</taxon>
        <taxon>Pseudomonadati</taxon>
        <taxon>Atribacterota</taxon>
        <taxon>Atribacteria</taxon>
        <taxon>Atribacterales</taxon>
        <taxon>Candidatus Caldatribacteriaceae</taxon>
        <taxon>Candidatus Caldatribacterium</taxon>
    </lineage>
</organism>
<evidence type="ECO:0000256" key="6">
    <source>
        <dbReference type="ARBA" id="ARBA00022833"/>
    </source>
</evidence>
<dbReference type="AlphaFoldDB" id="A0A7V3YHC2"/>
<name>A0A7V3YHC2_9BACT</name>
<dbReference type="InterPro" id="IPR001303">
    <property type="entry name" value="Aldolase_II/adducin_N"/>
</dbReference>
<evidence type="ECO:0000256" key="8">
    <source>
        <dbReference type="ARBA" id="ARBA00023277"/>
    </source>
</evidence>
<accession>A0A7V3YHC2</accession>
<comment type="cofactor">
    <cofactor evidence="2">
        <name>Zn(2+)</name>
        <dbReference type="ChEBI" id="CHEBI:29105"/>
    </cofactor>
</comment>
<dbReference type="GO" id="GO:0005829">
    <property type="term" value="C:cytosol"/>
    <property type="evidence" value="ECO:0007669"/>
    <property type="project" value="TreeGrafter"/>
</dbReference>
<dbReference type="NCBIfam" id="NF009003">
    <property type="entry name" value="PRK12348.1"/>
    <property type="match status" value="1"/>
</dbReference>
<evidence type="ECO:0000256" key="2">
    <source>
        <dbReference type="ARBA" id="ARBA00001947"/>
    </source>
</evidence>
<dbReference type="GO" id="GO:0016832">
    <property type="term" value="F:aldehyde-lyase activity"/>
    <property type="evidence" value="ECO:0007669"/>
    <property type="project" value="TreeGrafter"/>
</dbReference>
<evidence type="ECO:0000256" key="3">
    <source>
        <dbReference type="ARBA" id="ARBA00010037"/>
    </source>
</evidence>
<comment type="similarity">
    <text evidence="3">Belongs to the aldolase class II family. AraD/FucA subfamily.</text>
</comment>
<dbReference type="InterPro" id="IPR050197">
    <property type="entry name" value="Aldolase_class_II_sugar_metab"/>
</dbReference>
<dbReference type="GO" id="GO:0046872">
    <property type="term" value="F:metal ion binding"/>
    <property type="evidence" value="ECO:0007669"/>
    <property type="project" value="UniProtKB-KW"/>
</dbReference>
<dbReference type="PANTHER" id="PTHR22789:SF8">
    <property type="entry name" value="L-RIBULOSE-5-PHOSPHATE 4-EPIMERASE SGBE"/>
    <property type="match status" value="1"/>
</dbReference>
<feature type="domain" description="Class II aldolase/adducin N-terminal" evidence="9">
    <location>
        <begin position="7"/>
        <end position="195"/>
    </location>
</feature>
<dbReference type="GO" id="GO:0008742">
    <property type="term" value="F:L-ribulose-phosphate 4-epimerase activity"/>
    <property type="evidence" value="ECO:0007669"/>
    <property type="project" value="UniProtKB-EC"/>
</dbReference>
<reference evidence="10" key="1">
    <citation type="journal article" date="2020" name="mSystems">
        <title>Genome- and Community-Level Interaction Insights into Carbon Utilization and Element Cycling Functions of Hydrothermarchaeota in Hydrothermal Sediment.</title>
        <authorList>
            <person name="Zhou Z."/>
            <person name="Liu Y."/>
            <person name="Xu W."/>
            <person name="Pan J."/>
            <person name="Luo Z.H."/>
            <person name="Li M."/>
        </authorList>
    </citation>
    <scope>NUCLEOTIDE SEQUENCE [LARGE SCALE GENOMIC DNA]</scope>
    <source>
        <strain evidence="10">SpSt-747</strain>
    </source>
</reference>
<keyword evidence="5" id="KW-0479">Metal-binding</keyword>
<dbReference type="InterPro" id="IPR036409">
    <property type="entry name" value="Aldolase_II/adducin_N_sf"/>
</dbReference>
<sequence length="232" mass="26004">MLEELKKAVWQANLELQRQGLVLLTWGNVSGIDRERGLVVIKPSGVPYEMLKAEHMVVVDLEGKVVEGELNPSSDTPTHLELYRNFEKIGGVAHTHSSWACVFAQAQRSIPCLGTTQADTFFGPVPCTRLLTREEIEKEYERATGRVIVECFRDLDYEAIPGVLVAGHGPFTWGKDPMDAVHASVVLEEVAKTTYYALLLNPMLESIPQALLEKHFFRKHGPGAYYGQRRRA</sequence>
<dbReference type="GO" id="GO:0019323">
    <property type="term" value="P:pentose catabolic process"/>
    <property type="evidence" value="ECO:0007669"/>
    <property type="project" value="TreeGrafter"/>
</dbReference>
<keyword evidence="6" id="KW-0862">Zinc</keyword>
<keyword evidence="7" id="KW-0413">Isomerase</keyword>
<dbReference type="Gene3D" id="3.40.225.10">
    <property type="entry name" value="Class II aldolase/adducin N-terminal domain"/>
    <property type="match status" value="1"/>
</dbReference>